<organism evidence="1 2">
    <name type="scientific">Lithospermum erythrorhizon</name>
    <name type="common">Purple gromwell</name>
    <name type="synonym">Lithospermum officinale var. erythrorhizon</name>
    <dbReference type="NCBI Taxonomy" id="34254"/>
    <lineage>
        <taxon>Eukaryota</taxon>
        <taxon>Viridiplantae</taxon>
        <taxon>Streptophyta</taxon>
        <taxon>Embryophyta</taxon>
        <taxon>Tracheophyta</taxon>
        <taxon>Spermatophyta</taxon>
        <taxon>Magnoliopsida</taxon>
        <taxon>eudicotyledons</taxon>
        <taxon>Gunneridae</taxon>
        <taxon>Pentapetalae</taxon>
        <taxon>asterids</taxon>
        <taxon>lamiids</taxon>
        <taxon>Boraginales</taxon>
        <taxon>Boraginaceae</taxon>
        <taxon>Boraginoideae</taxon>
        <taxon>Lithospermeae</taxon>
        <taxon>Lithospermum</taxon>
    </lineage>
</organism>
<evidence type="ECO:0000313" key="2">
    <source>
        <dbReference type="Proteomes" id="UP001454036"/>
    </source>
</evidence>
<keyword evidence="2" id="KW-1185">Reference proteome</keyword>
<dbReference type="EMBL" id="BAABME010027324">
    <property type="protein sequence ID" value="GAA0175395.1"/>
    <property type="molecule type" value="Genomic_DNA"/>
</dbReference>
<name>A0AAV3RHU2_LITER</name>
<gene>
    <name evidence="1" type="ORF">LIER_41909</name>
</gene>
<sequence>MCRPLCTMLVADHTNIVPVIAIEEVAERILRTTTEDTMWLHTMLESIKACFGGKLFLILLRHTNEKSEESPRHLLLISYYEESAPQGSPSTAWNSATLTDSGNSSIGYGKDVDLSLSPLKCQLSQIEITSTICNPVIFYFNL</sequence>
<dbReference type="AlphaFoldDB" id="A0AAV3RHU2"/>
<reference evidence="1 2" key="1">
    <citation type="submission" date="2024-01" db="EMBL/GenBank/DDBJ databases">
        <title>The complete chloroplast genome sequence of Lithospermum erythrorhizon: insights into the phylogenetic relationship among Boraginaceae species and the maternal lineages of purple gromwells.</title>
        <authorList>
            <person name="Okada T."/>
            <person name="Watanabe K."/>
        </authorList>
    </citation>
    <scope>NUCLEOTIDE SEQUENCE [LARGE SCALE GENOMIC DNA]</scope>
</reference>
<comment type="caution">
    <text evidence="1">The sequence shown here is derived from an EMBL/GenBank/DDBJ whole genome shotgun (WGS) entry which is preliminary data.</text>
</comment>
<proteinExistence type="predicted"/>
<dbReference type="Proteomes" id="UP001454036">
    <property type="component" value="Unassembled WGS sequence"/>
</dbReference>
<evidence type="ECO:0000313" key="1">
    <source>
        <dbReference type="EMBL" id="GAA0175395.1"/>
    </source>
</evidence>
<accession>A0AAV3RHU2</accession>
<protein>
    <submittedName>
        <fullName evidence="1">Uncharacterized protein</fullName>
    </submittedName>
</protein>